<feature type="region of interest" description="Disordered" evidence="1">
    <location>
        <begin position="17"/>
        <end position="53"/>
    </location>
</feature>
<accession>A0ABN9QEG1</accession>
<sequence>MRCRCCRWGTRLSYDPETAGAAGAAAPPPPIGLADAARQSDSLESSGGPRKWASRDQLTACLVAPSRSSPAALRWRSSPALPCAERPEEGNRNEDGAARLSAPSFHASAPSPWQAVAVSCPAAVACPPRGGLCPPAGGQGPPGDPVGAAQRGCLAGCVLMACAAAITGFH</sequence>
<evidence type="ECO:0000313" key="3">
    <source>
        <dbReference type="Proteomes" id="UP001189429"/>
    </source>
</evidence>
<gene>
    <name evidence="2" type="ORF">PCOR1329_LOCUS9465</name>
</gene>
<comment type="caution">
    <text evidence="2">The sequence shown here is derived from an EMBL/GenBank/DDBJ whole genome shotgun (WGS) entry which is preliminary data.</text>
</comment>
<proteinExistence type="predicted"/>
<evidence type="ECO:0000313" key="2">
    <source>
        <dbReference type="EMBL" id="CAK0801683.1"/>
    </source>
</evidence>
<feature type="region of interest" description="Disordered" evidence="1">
    <location>
        <begin position="66"/>
        <end position="98"/>
    </location>
</feature>
<keyword evidence="3" id="KW-1185">Reference proteome</keyword>
<name>A0ABN9QEG1_9DINO</name>
<dbReference type="EMBL" id="CAUYUJ010002636">
    <property type="protein sequence ID" value="CAK0801683.1"/>
    <property type="molecule type" value="Genomic_DNA"/>
</dbReference>
<reference evidence="2" key="1">
    <citation type="submission" date="2023-10" db="EMBL/GenBank/DDBJ databases">
        <authorList>
            <person name="Chen Y."/>
            <person name="Shah S."/>
            <person name="Dougan E. K."/>
            <person name="Thang M."/>
            <person name="Chan C."/>
        </authorList>
    </citation>
    <scope>NUCLEOTIDE SEQUENCE [LARGE SCALE GENOMIC DNA]</scope>
</reference>
<protein>
    <submittedName>
        <fullName evidence="2">Uncharacterized protein</fullName>
    </submittedName>
</protein>
<dbReference type="Proteomes" id="UP001189429">
    <property type="component" value="Unassembled WGS sequence"/>
</dbReference>
<evidence type="ECO:0000256" key="1">
    <source>
        <dbReference type="SAM" id="MobiDB-lite"/>
    </source>
</evidence>
<organism evidence="2 3">
    <name type="scientific">Prorocentrum cordatum</name>
    <dbReference type="NCBI Taxonomy" id="2364126"/>
    <lineage>
        <taxon>Eukaryota</taxon>
        <taxon>Sar</taxon>
        <taxon>Alveolata</taxon>
        <taxon>Dinophyceae</taxon>
        <taxon>Prorocentrales</taxon>
        <taxon>Prorocentraceae</taxon>
        <taxon>Prorocentrum</taxon>
    </lineage>
</organism>
<feature type="compositionally biased region" description="Basic and acidic residues" evidence="1">
    <location>
        <begin position="85"/>
        <end position="97"/>
    </location>
</feature>